<feature type="compositionally biased region" description="Basic residues" evidence="1">
    <location>
        <begin position="28"/>
        <end position="38"/>
    </location>
</feature>
<reference evidence="2" key="1">
    <citation type="submission" date="2024-05" db="EMBL/GenBank/DDBJ databases">
        <title>Whole genome shotgun sequence of Streptomyces hydrogenans NBRC 13475.</title>
        <authorList>
            <person name="Komaki H."/>
            <person name="Tamura T."/>
        </authorList>
    </citation>
    <scope>NUCLEOTIDE SEQUENCE</scope>
    <source>
        <strain evidence="2">NBRC 13475</strain>
    </source>
</reference>
<evidence type="ECO:0000313" key="2">
    <source>
        <dbReference type="EMBL" id="GHI20181.1"/>
    </source>
</evidence>
<evidence type="ECO:0000313" key="3">
    <source>
        <dbReference type="Proteomes" id="UP001052739"/>
    </source>
</evidence>
<feature type="region of interest" description="Disordered" evidence="1">
    <location>
        <begin position="1"/>
        <end position="100"/>
    </location>
</feature>
<name>A0ABQ3P580_9ACTN</name>
<organism evidence="2 3">
    <name type="scientific">Streptomyces hydrogenans</name>
    <dbReference type="NCBI Taxonomy" id="1873719"/>
    <lineage>
        <taxon>Bacteria</taxon>
        <taxon>Bacillati</taxon>
        <taxon>Actinomycetota</taxon>
        <taxon>Actinomycetes</taxon>
        <taxon>Kitasatosporales</taxon>
        <taxon>Streptomycetaceae</taxon>
        <taxon>Streptomyces</taxon>
    </lineage>
</organism>
<feature type="compositionally biased region" description="Basic and acidic residues" evidence="1">
    <location>
        <begin position="39"/>
        <end position="57"/>
    </location>
</feature>
<sequence>MDLGTGGRRSGPWHDGARARGGGARAGARARLRGRNRGQRAERSRIARKFWMTEHMRPSLAAPAAPAHRFSRRSGTGRARPPLREPGMMRKTLPRAGSPP</sequence>
<comment type="caution">
    <text evidence="2">The sequence shown here is derived from an EMBL/GenBank/DDBJ whole genome shotgun (WGS) entry which is preliminary data.</text>
</comment>
<gene>
    <name evidence="2" type="ORF">Shyd_15520</name>
</gene>
<accession>A0ABQ3P580</accession>
<keyword evidence="3" id="KW-1185">Reference proteome</keyword>
<protein>
    <submittedName>
        <fullName evidence="2">Uncharacterized protein</fullName>
    </submittedName>
</protein>
<dbReference type="Proteomes" id="UP001052739">
    <property type="component" value="Unassembled WGS sequence"/>
</dbReference>
<dbReference type="EMBL" id="BNDW01000004">
    <property type="protein sequence ID" value="GHI20181.1"/>
    <property type="molecule type" value="Genomic_DNA"/>
</dbReference>
<proteinExistence type="predicted"/>
<evidence type="ECO:0000256" key="1">
    <source>
        <dbReference type="SAM" id="MobiDB-lite"/>
    </source>
</evidence>